<dbReference type="Proteomes" id="UP001470752">
    <property type="component" value="Unassembled WGS sequence"/>
</dbReference>
<organism evidence="2 3">
    <name type="scientific">Blautia acetigignens</name>
    <dbReference type="NCBI Taxonomy" id="2981783"/>
    <lineage>
        <taxon>Bacteria</taxon>
        <taxon>Bacillati</taxon>
        <taxon>Bacillota</taxon>
        <taxon>Clostridia</taxon>
        <taxon>Lachnospirales</taxon>
        <taxon>Lachnospiraceae</taxon>
        <taxon>Blautia</taxon>
    </lineage>
</organism>
<feature type="transmembrane region" description="Helical" evidence="1">
    <location>
        <begin position="149"/>
        <end position="166"/>
    </location>
</feature>
<accession>A0ABV1CT68</accession>
<dbReference type="EMBL" id="JBBNFW010000186">
    <property type="protein sequence ID" value="MEQ2414204.1"/>
    <property type="molecule type" value="Genomic_DNA"/>
</dbReference>
<keyword evidence="1" id="KW-0812">Transmembrane</keyword>
<feature type="transmembrane region" description="Helical" evidence="1">
    <location>
        <begin position="117"/>
        <end position="137"/>
    </location>
</feature>
<feature type="transmembrane region" description="Helical" evidence="1">
    <location>
        <begin position="186"/>
        <end position="214"/>
    </location>
</feature>
<proteinExistence type="predicted"/>
<keyword evidence="3" id="KW-1185">Reference proteome</keyword>
<feature type="transmembrane region" description="Helical" evidence="1">
    <location>
        <begin position="16"/>
        <end position="33"/>
    </location>
</feature>
<protein>
    <submittedName>
        <fullName evidence="2">ABC-2 transporter permease</fullName>
    </submittedName>
</protein>
<sequence>MKGMFVKDMEIMRGNMKTFIGVYIIAIFCFLSTSAGPSFLISYVSVLAAVMALNTIASDDMDNGMPYIFTFPISRKEYVKEKYLLGAGMVTVLWAVAVAIAIGVNASGYRMVSWEELIASAAVGLFLAVFANAVVFPIQLKYGSSTGRLVLLVLVFGIMAVGWIGVELCQKMKVDFSGLKNLGLRIWNLGIPVCLAMLFVLMLLMVLISCTISIKIMEKKEY</sequence>
<feature type="transmembrane region" description="Helical" evidence="1">
    <location>
        <begin position="83"/>
        <end position="105"/>
    </location>
</feature>
<gene>
    <name evidence="2" type="ORF">AAAX94_14405</name>
</gene>
<keyword evidence="1" id="KW-1133">Transmembrane helix</keyword>
<name>A0ABV1CT68_9FIRM</name>
<dbReference type="InterPro" id="IPR025699">
    <property type="entry name" value="ABC2_memb-like"/>
</dbReference>
<dbReference type="Pfam" id="PF13346">
    <property type="entry name" value="ABC2_membrane_5"/>
    <property type="match status" value="1"/>
</dbReference>
<evidence type="ECO:0000313" key="3">
    <source>
        <dbReference type="Proteomes" id="UP001470752"/>
    </source>
</evidence>
<evidence type="ECO:0000313" key="2">
    <source>
        <dbReference type="EMBL" id="MEQ2414204.1"/>
    </source>
</evidence>
<feature type="transmembrane region" description="Helical" evidence="1">
    <location>
        <begin position="39"/>
        <end position="57"/>
    </location>
</feature>
<evidence type="ECO:0000256" key="1">
    <source>
        <dbReference type="SAM" id="Phobius"/>
    </source>
</evidence>
<reference evidence="2 3" key="1">
    <citation type="submission" date="2024-04" db="EMBL/GenBank/DDBJ databases">
        <title>Human intestinal bacterial collection.</title>
        <authorList>
            <person name="Pauvert C."/>
            <person name="Hitch T.C.A."/>
            <person name="Clavel T."/>
        </authorList>
    </citation>
    <scope>NUCLEOTIDE SEQUENCE [LARGE SCALE GENOMIC DNA]</scope>
    <source>
        <strain evidence="2 3">CLA-AA-H161</strain>
    </source>
</reference>
<comment type="caution">
    <text evidence="2">The sequence shown here is derived from an EMBL/GenBank/DDBJ whole genome shotgun (WGS) entry which is preliminary data.</text>
</comment>
<dbReference type="RefSeq" id="WP_117853410.1">
    <property type="nucleotide sequence ID" value="NZ_JBBNFW010000186.1"/>
</dbReference>
<keyword evidence="1" id="KW-0472">Membrane</keyword>